<evidence type="ECO:0000313" key="2">
    <source>
        <dbReference type="EMBL" id="TRY53700.1"/>
    </source>
</evidence>
<comment type="caution">
    <text evidence="2">The sequence shown here is derived from an EMBL/GenBank/DDBJ whole genome shotgun (WGS) entry which is preliminary data.</text>
</comment>
<evidence type="ECO:0000256" key="1">
    <source>
        <dbReference type="SAM" id="MobiDB-lite"/>
    </source>
</evidence>
<evidence type="ECO:0000313" key="3">
    <source>
        <dbReference type="Proteomes" id="UP000316079"/>
    </source>
</evidence>
<dbReference type="Proteomes" id="UP000316079">
    <property type="component" value="Unassembled WGS sequence"/>
</dbReference>
<gene>
    <name evidence="2" type="ORF">DNTS_008643</name>
</gene>
<reference evidence="2 3" key="1">
    <citation type="journal article" date="2019" name="Sci. Data">
        <title>Hybrid genome assembly and annotation of Danionella translucida.</title>
        <authorList>
            <person name="Kadobianskyi M."/>
            <person name="Schulze L."/>
            <person name="Schuelke M."/>
            <person name="Judkewitz B."/>
        </authorList>
    </citation>
    <scope>NUCLEOTIDE SEQUENCE [LARGE SCALE GENOMIC DNA]</scope>
    <source>
        <strain evidence="2 3">Bolton</strain>
    </source>
</reference>
<protein>
    <submittedName>
        <fullName evidence="2">Uncharacterized protein</fullName>
    </submittedName>
</protein>
<feature type="region of interest" description="Disordered" evidence="1">
    <location>
        <begin position="90"/>
        <end position="113"/>
    </location>
</feature>
<organism evidence="2 3">
    <name type="scientific">Danionella cerebrum</name>
    <dbReference type="NCBI Taxonomy" id="2873325"/>
    <lineage>
        <taxon>Eukaryota</taxon>
        <taxon>Metazoa</taxon>
        <taxon>Chordata</taxon>
        <taxon>Craniata</taxon>
        <taxon>Vertebrata</taxon>
        <taxon>Euteleostomi</taxon>
        <taxon>Actinopterygii</taxon>
        <taxon>Neopterygii</taxon>
        <taxon>Teleostei</taxon>
        <taxon>Ostariophysi</taxon>
        <taxon>Cypriniformes</taxon>
        <taxon>Danionidae</taxon>
        <taxon>Danioninae</taxon>
        <taxon>Danionella</taxon>
    </lineage>
</organism>
<dbReference type="EMBL" id="SRMA01027471">
    <property type="protein sequence ID" value="TRY53700.1"/>
    <property type="molecule type" value="Genomic_DNA"/>
</dbReference>
<name>A0A553MKK1_9TELE</name>
<sequence>MNNTKGLMHALESKLAACRNFAKDQAARKNYITNINGNLINGDISNYSHSLHTSYFDKAPLTACTVQDFQASNSTICYFSEHSRTVNGLDPGDVKNITVPPPSSSPSSVVLSM</sequence>
<dbReference type="OrthoDB" id="5877028at2759"/>
<proteinExistence type="predicted"/>
<dbReference type="AlphaFoldDB" id="A0A553MKK1"/>
<keyword evidence="3" id="KW-1185">Reference proteome</keyword>
<accession>A0A553MKK1</accession>